<reference evidence="5" key="1">
    <citation type="submission" date="2018-01" db="EMBL/GenBank/DDBJ databases">
        <authorList>
            <person name="Li J."/>
        </authorList>
    </citation>
    <scope>NUCLEOTIDE SEQUENCE [LARGE SCALE GENOMIC DNA]</scope>
    <source>
        <strain evidence="5">592</strain>
    </source>
</reference>
<dbReference type="RefSeq" id="WP_108579909.1">
    <property type="nucleotide sequence ID" value="NZ_CP026952.1"/>
</dbReference>
<dbReference type="InterPro" id="IPR023772">
    <property type="entry name" value="DNA-bd_HTH_TetR-type_CS"/>
</dbReference>
<dbReference type="Proteomes" id="UP000244384">
    <property type="component" value="Chromosome"/>
</dbReference>
<dbReference type="InterPro" id="IPR009057">
    <property type="entry name" value="Homeodomain-like_sf"/>
</dbReference>
<dbReference type="Gene3D" id="1.10.10.60">
    <property type="entry name" value="Homeodomain-like"/>
    <property type="match status" value="1"/>
</dbReference>
<evidence type="ECO:0000313" key="5">
    <source>
        <dbReference type="Proteomes" id="UP000244384"/>
    </source>
</evidence>
<dbReference type="InterPro" id="IPR050109">
    <property type="entry name" value="HTH-type_TetR-like_transc_reg"/>
</dbReference>
<name>A0A2S0WQ63_9ACTN</name>
<dbReference type="NCBIfam" id="TIGR03968">
    <property type="entry name" value="mycofact_TetR"/>
    <property type="match status" value="1"/>
</dbReference>
<dbReference type="PANTHER" id="PTHR30055">
    <property type="entry name" value="HTH-TYPE TRANSCRIPTIONAL REGULATOR RUTR"/>
    <property type="match status" value="1"/>
</dbReference>
<evidence type="ECO:0000256" key="1">
    <source>
        <dbReference type="ARBA" id="ARBA00023015"/>
    </source>
</evidence>
<sequence length="202" mass="22514">MTASSARAQGRPSATDHAAIERAAFALFAEQGFDETTMEDIARAVGVGRRTLFRYFPSKNDIPWGQFDESLEYFRRQLAAVPADVPLADAVHDGVVAFNRFDDAALDQHRFRMRLILTTPALQAHSAIKYEAWRRVIAEFVAQRLSLEPDGQLPRLVGHVSLALSVAAYEQWLDEPASSLTDLLDQGLSLLRTYAGSERLRP</sequence>
<dbReference type="InterPro" id="IPR041347">
    <property type="entry name" value="MftR_C"/>
</dbReference>
<keyword evidence="1" id="KW-0805">Transcription regulation</keyword>
<dbReference type="InterPro" id="IPR023851">
    <property type="entry name" value="Tscrpt_reg_TetR-type"/>
</dbReference>
<dbReference type="AlphaFoldDB" id="A0A2S0WQ63"/>
<evidence type="ECO:0000256" key="3">
    <source>
        <dbReference type="ARBA" id="ARBA00023163"/>
    </source>
</evidence>
<evidence type="ECO:0000313" key="4">
    <source>
        <dbReference type="EMBL" id="AWB93495.1"/>
    </source>
</evidence>
<accession>A0A5F2F207</accession>
<dbReference type="EMBL" id="CP026952">
    <property type="protein sequence ID" value="AWB93495.1"/>
    <property type="molecule type" value="Genomic_DNA"/>
</dbReference>
<dbReference type="KEGG" id="aez:C3E78_15445"/>
<dbReference type="GO" id="GO:0003700">
    <property type="term" value="F:DNA-binding transcription factor activity"/>
    <property type="evidence" value="ECO:0007669"/>
    <property type="project" value="TreeGrafter"/>
</dbReference>
<proteinExistence type="predicted"/>
<evidence type="ECO:0000256" key="2">
    <source>
        <dbReference type="ARBA" id="ARBA00023125"/>
    </source>
</evidence>
<dbReference type="Pfam" id="PF17754">
    <property type="entry name" value="TetR_C_14"/>
    <property type="match status" value="1"/>
</dbReference>
<keyword evidence="5" id="KW-1185">Reference proteome</keyword>
<dbReference type="Gene3D" id="1.10.357.10">
    <property type="entry name" value="Tetracycline Repressor, domain 2"/>
    <property type="match status" value="1"/>
</dbReference>
<dbReference type="Pfam" id="PF00440">
    <property type="entry name" value="TetR_N"/>
    <property type="match status" value="1"/>
</dbReference>
<protein>
    <submittedName>
        <fullName evidence="4">Mycofactocin system transcriptional regulator</fullName>
    </submittedName>
</protein>
<dbReference type="SUPFAM" id="SSF46689">
    <property type="entry name" value="Homeodomain-like"/>
    <property type="match status" value="1"/>
</dbReference>
<dbReference type="PROSITE" id="PS50977">
    <property type="entry name" value="HTH_TETR_2"/>
    <property type="match status" value="1"/>
</dbReference>
<dbReference type="PANTHER" id="PTHR30055:SF238">
    <property type="entry name" value="MYCOFACTOCIN BIOSYNTHESIS TRANSCRIPTIONAL REGULATOR MFTR-RELATED"/>
    <property type="match status" value="1"/>
</dbReference>
<keyword evidence="3" id="KW-0804">Transcription</keyword>
<dbReference type="PROSITE" id="PS01081">
    <property type="entry name" value="HTH_TETR_1"/>
    <property type="match status" value="1"/>
</dbReference>
<gene>
    <name evidence="4" type="primary">mftR</name>
    <name evidence="4" type="ORF">C3E78_15445</name>
</gene>
<organism evidence="4 5">
    <name type="scientific">Aeromicrobium chenweiae</name>
    <dbReference type="NCBI Taxonomy" id="2079793"/>
    <lineage>
        <taxon>Bacteria</taxon>
        <taxon>Bacillati</taxon>
        <taxon>Actinomycetota</taxon>
        <taxon>Actinomycetes</taxon>
        <taxon>Propionibacteriales</taxon>
        <taxon>Nocardioidaceae</taxon>
        <taxon>Aeromicrobium</taxon>
    </lineage>
</organism>
<dbReference type="OrthoDB" id="956698at2"/>
<accession>A0A2S0WQ63</accession>
<dbReference type="InterPro" id="IPR001647">
    <property type="entry name" value="HTH_TetR"/>
</dbReference>
<dbReference type="PRINTS" id="PR00455">
    <property type="entry name" value="HTHTETR"/>
</dbReference>
<dbReference type="GO" id="GO:0000976">
    <property type="term" value="F:transcription cis-regulatory region binding"/>
    <property type="evidence" value="ECO:0007669"/>
    <property type="project" value="TreeGrafter"/>
</dbReference>
<keyword evidence="2" id="KW-0238">DNA-binding</keyword>